<comment type="caution">
    <text evidence="2">The sequence shown here is derived from an EMBL/GenBank/DDBJ whole genome shotgun (WGS) entry which is preliminary data.</text>
</comment>
<evidence type="ECO:0000313" key="3">
    <source>
        <dbReference type="Proteomes" id="UP000263642"/>
    </source>
</evidence>
<keyword evidence="1" id="KW-0472">Membrane</keyword>
<accession>A0A3D3RAH1</accession>
<keyword evidence="1" id="KW-1133">Transmembrane helix</keyword>
<dbReference type="Proteomes" id="UP000263642">
    <property type="component" value="Unassembled WGS sequence"/>
</dbReference>
<gene>
    <name evidence="2" type="ORF">DIT97_19490</name>
</gene>
<name>A0A3D3RAH1_9PLAN</name>
<feature type="transmembrane region" description="Helical" evidence="1">
    <location>
        <begin position="37"/>
        <end position="58"/>
    </location>
</feature>
<protein>
    <submittedName>
        <fullName evidence="2">Uncharacterized protein</fullName>
    </submittedName>
</protein>
<dbReference type="EMBL" id="DQAY01000117">
    <property type="protein sequence ID" value="HCO25098.1"/>
    <property type="molecule type" value="Genomic_DNA"/>
</dbReference>
<evidence type="ECO:0000256" key="1">
    <source>
        <dbReference type="SAM" id="Phobius"/>
    </source>
</evidence>
<keyword evidence="1" id="KW-0812">Transmembrane</keyword>
<dbReference type="AlphaFoldDB" id="A0A3D3RAH1"/>
<organism evidence="2 3">
    <name type="scientific">Gimesia maris</name>
    <dbReference type="NCBI Taxonomy" id="122"/>
    <lineage>
        <taxon>Bacteria</taxon>
        <taxon>Pseudomonadati</taxon>
        <taxon>Planctomycetota</taxon>
        <taxon>Planctomycetia</taxon>
        <taxon>Planctomycetales</taxon>
        <taxon>Planctomycetaceae</taxon>
        <taxon>Gimesia</taxon>
    </lineage>
</organism>
<reference evidence="2 3" key="1">
    <citation type="journal article" date="2018" name="Nat. Biotechnol.">
        <title>A standardized bacterial taxonomy based on genome phylogeny substantially revises the tree of life.</title>
        <authorList>
            <person name="Parks D.H."/>
            <person name="Chuvochina M."/>
            <person name="Waite D.W."/>
            <person name="Rinke C."/>
            <person name="Skarshewski A."/>
            <person name="Chaumeil P.A."/>
            <person name="Hugenholtz P."/>
        </authorList>
    </citation>
    <scope>NUCLEOTIDE SEQUENCE [LARGE SCALE GENOMIC DNA]</scope>
    <source>
        <strain evidence="2">UBA9375</strain>
    </source>
</reference>
<evidence type="ECO:0000313" key="2">
    <source>
        <dbReference type="EMBL" id="HCO25098.1"/>
    </source>
</evidence>
<proteinExistence type="predicted"/>
<feature type="transmembrane region" description="Helical" evidence="1">
    <location>
        <begin position="116"/>
        <end position="135"/>
    </location>
</feature>
<sequence length="139" mass="15749">MNSSVSEYDFDEEGLLMSENLTIETNAIEYHNRGLQAIVLLSLYVLAVWVPEICFVLYSFLVRGVSSNDLIYALFIMITFMASPDAVLIQWEALIFTFTLLTVVVFVWPESLKGKTWCAGLVLLLHGVIGGYLIYLRTR</sequence>
<feature type="transmembrane region" description="Helical" evidence="1">
    <location>
        <begin position="93"/>
        <end position="109"/>
    </location>
</feature>